<dbReference type="Proteomes" id="UP000516018">
    <property type="component" value="Chromosome"/>
</dbReference>
<organism evidence="2 3">
    <name type="scientific">Agrilutibacter terrestris</name>
    <dbReference type="NCBI Taxonomy" id="2865112"/>
    <lineage>
        <taxon>Bacteria</taxon>
        <taxon>Pseudomonadati</taxon>
        <taxon>Pseudomonadota</taxon>
        <taxon>Gammaproteobacteria</taxon>
        <taxon>Lysobacterales</taxon>
        <taxon>Lysobacteraceae</taxon>
        <taxon>Agrilutibacter</taxon>
    </lineage>
</organism>
<dbReference type="GO" id="GO:0016226">
    <property type="term" value="P:iron-sulfur cluster assembly"/>
    <property type="evidence" value="ECO:0007669"/>
    <property type="project" value="TreeGrafter"/>
</dbReference>
<dbReference type="EMBL" id="CP060820">
    <property type="protein sequence ID" value="QNP42026.1"/>
    <property type="molecule type" value="Genomic_DNA"/>
</dbReference>
<dbReference type="KEGG" id="lsx:H8B22_00945"/>
<dbReference type="SUPFAM" id="SSF82657">
    <property type="entry name" value="BolA-like"/>
    <property type="match status" value="1"/>
</dbReference>
<name>A0A7H0G160_9GAMM</name>
<sequence>MRAAIEATLAPMALEIEDESHKHAGHAGARDGRGHFRVDVVSGAFAGLSPIARHRAVYAAVGELMTTDIHALAIRARTPQEAGTP</sequence>
<evidence type="ECO:0000256" key="1">
    <source>
        <dbReference type="RuleBase" id="RU003860"/>
    </source>
</evidence>
<dbReference type="PIRSF" id="PIRSF003113">
    <property type="entry name" value="BolA"/>
    <property type="match status" value="1"/>
</dbReference>
<dbReference type="InterPro" id="IPR036065">
    <property type="entry name" value="BolA-like_sf"/>
</dbReference>
<proteinExistence type="inferred from homology"/>
<dbReference type="PANTHER" id="PTHR46230">
    <property type="match status" value="1"/>
</dbReference>
<protein>
    <submittedName>
        <fullName evidence="2">BolA family transcriptional regulator</fullName>
    </submittedName>
</protein>
<dbReference type="AlphaFoldDB" id="A0A7H0G160"/>
<evidence type="ECO:0000313" key="3">
    <source>
        <dbReference type="Proteomes" id="UP000516018"/>
    </source>
</evidence>
<keyword evidence="3" id="KW-1185">Reference proteome</keyword>
<dbReference type="InterPro" id="IPR002634">
    <property type="entry name" value="BolA"/>
</dbReference>
<dbReference type="Pfam" id="PF01722">
    <property type="entry name" value="BolA"/>
    <property type="match status" value="1"/>
</dbReference>
<gene>
    <name evidence="2" type="ORF">H8B22_00945</name>
</gene>
<reference evidence="2 3" key="1">
    <citation type="submission" date="2020-08" db="EMBL/GenBank/DDBJ databases">
        <title>Lysobacter sp. II4 sp. nov., isolated from soil.</title>
        <authorList>
            <person name="Woo C.Y."/>
            <person name="Kim J."/>
        </authorList>
    </citation>
    <scope>NUCLEOTIDE SEQUENCE [LARGE SCALE GENOMIC DNA]</scope>
    <source>
        <strain evidence="2 3">II4</strain>
    </source>
</reference>
<evidence type="ECO:0000313" key="2">
    <source>
        <dbReference type="EMBL" id="QNP42026.1"/>
    </source>
</evidence>
<accession>A0A7H0G160</accession>
<comment type="similarity">
    <text evidence="1">Belongs to the BolA/IbaG family.</text>
</comment>
<dbReference type="PANTHER" id="PTHR46230:SF7">
    <property type="entry name" value="BOLA-LIKE PROTEIN 1"/>
    <property type="match status" value="1"/>
</dbReference>
<dbReference type="Gene3D" id="3.30.300.90">
    <property type="entry name" value="BolA-like"/>
    <property type="match status" value="1"/>
</dbReference>